<keyword evidence="2" id="KW-0472">Membrane</keyword>
<keyword evidence="8" id="KW-1185">Reference proteome</keyword>
<dbReference type="GO" id="GO:1990351">
    <property type="term" value="C:transporter complex"/>
    <property type="evidence" value="ECO:0007669"/>
    <property type="project" value="TreeGrafter"/>
</dbReference>
<comment type="caution">
    <text evidence="7">The sequence shown here is derived from an EMBL/GenBank/DDBJ whole genome shotgun (WGS) entry which is preliminary data.</text>
</comment>
<protein>
    <submittedName>
        <fullName evidence="7">LPS-assembly protein</fullName>
    </submittedName>
</protein>
<feature type="domain" description="Organic solvent tolerance-like N-terminal" evidence="5">
    <location>
        <begin position="31"/>
        <end position="126"/>
    </location>
</feature>
<dbReference type="EMBL" id="VLLC01000001">
    <property type="protein sequence ID" value="TWI77260.1"/>
    <property type="molecule type" value="Genomic_DNA"/>
</dbReference>
<dbReference type="InterPro" id="IPR020889">
    <property type="entry name" value="LipoPS_assembly_LptD"/>
</dbReference>
<dbReference type="PANTHER" id="PTHR30189">
    <property type="entry name" value="LPS-ASSEMBLY PROTEIN"/>
    <property type="match status" value="1"/>
</dbReference>
<accession>A0A562S9P0</accession>
<dbReference type="PANTHER" id="PTHR30189:SF1">
    <property type="entry name" value="LPS-ASSEMBLY PROTEIN LPTD"/>
    <property type="match status" value="1"/>
</dbReference>
<proteinExistence type="inferred from homology"/>
<keyword evidence="1 4" id="KW-0732">Signal</keyword>
<evidence type="ECO:0000313" key="8">
    <source>
        <dbReference type="Proteomes" id="UP000318307"/>
    </source>
</evidence>
<dbReference type="RefSeq" id="WP_144681131.1">
    <property type="nucleotide sequence ID" value="NZ_VLLC01000001.1"/>
</dbReference>
<dbReference type="HAMAP" id="MF_01411">
    <property type="entry name" value="LPS_assembly_LptD"/>
    <property type="match status" value="1"/>
</dbReference>
<evidence type="ECO:0000256" key="2">
    <source>
        <dbReference type="ARBA" id="ARBA00023136"/>
    </source>
</evidence>
<gene>
    <name evidence="7" type="ORF">LZ24_00060</name>
</gene>
<dbReference type="Proteomes" id="UP000318307">
    <property type="component" value="Unassembled WGS sequence"/>
</dbReference>
<dbReference type="InterPro" id="IPR050218">
    <property type="entry name" value="LptD"/>
</dbReference>
<feature type="chain" id="PRO_5039902658" evidence="4">
    <location>
        <begin position="22"/>
        <end position="718"/>
    </location>
</feature>
<dbReference type="AlphaFoldDB" id="A0A562S9P0"/>
<dbReference type="GO" id="GO:0043165">
    <property type="term" value="P:Gram-negative-bacterium-type cell outer membrane assembly"/>
    <property type="evidence" value="ECO:0007669"/>
    <property type="project" value="InterPro"/>
</dbReference>
<evidence type="ECO:0000259" key="5">
    <source>
        <dbReference type="Pfam" id="PF03968"/>
    </source>
</evidence>
<dbReference type="InterPro" id="IPR005653">
    <property type="entry name" value="OstA-like_N"/>
</dbReference>
<dbReference type="GO" id="GO:0009279">
    <property type="term" value="C:cell outer membrane"/>
    <property type="evidence" value="ECO:0007669"/>
    <property type="project" value="InterPro"/>
</dbReference>
<evidence type="ECO:0000259" key="6">
    <source>
        <dbReference type="Pfam" id="PF04453"/>
    </source>
</evidence>
<evidence type="ECO:0000256" key="4">
    <source>
        <dbReference type="SAM" id="SignalP"/>
    </source>
</evidence>
<dbReference type="Pfam" id="PF04453">
    <property type="entry name" value="LptD"/>
    <property type="match status" value="1"/>
</dbReference>
<feature type="signal peptide" evidence="4">
    <location>
        <begin position="1"/>
        <end position="21"/>
    </location>
</feature>
<feature type="domain" description="LptD C-terminal" evidence="6">
    <location>
        <begin position="278"/>
        <end position="636"/>
    </location>
</feature>
<sequence>MRFYPCLLTLLALSFIGLTYAAEARASLPYTIEADRMGYDPATGQYTATGNVRIRGEDMVLHADHIHYIPEKKIISGEGRILLQTGDDRMEGERIHYNMEKGTGVIEKGVLFISESQFRLRGRKIERIGEHTYLIDGAGITTCEGDVPDWEVTASRIRVTLEGYGTLNHGAFRVKGLPVLYAPWLFFPAKTQRQSGLLMPEIHLSDRYGYEHLQPLYLALSDSSDATFYYHFMEKGRDRTGLEYRKMWNAEDRLTLRLDGLNQNLREEEKNSPSVSSDRYWFRMKQNFTPRENARAFLDLDLLSDTAYFDDFKGGSLGFAKTDSLFQNEFGRGIDPEKEKTRTNRLLLMTGGDIVRVEGEFIWEDDIRRRKENLQDKTVQRLPRIRLSTRRQALPGTFLYHAFEAEGGYFYRIDGEKGSRMDLAPRIYAPFRMGPVSLEPSAGLRQSFWYTENPMDKEHEGHEKYSRTLFDARLDLFTEIYKVFDVERTSADKIRHSLQPKITFEFVPDKDQESLPYFDDLDRIEKKRLVSYSLTQSLTARLPDRGNKEEGLHAYREFLRFKISQSYDLDKAEEKGEKAFSDARGEFSLFPSETIRLFGDLIWSVENSNWGAYSAGMDFKKGVNRFYAEHRYAKDLSASLHLHGYLGLTDTLGFMWAYERNLKEKTNNQQDYGLRYNAGCWQLDTIYSDDRNDRKIGFYWTLTGLGTFEHSLGKERLP</sequence>
<reference evidence="7 8" key="1">
    <citation type="submission" date="2019-07" db="EMBL/GenBank/DDBJ databases">
        <title>Genome sequencing of 100 strains of the haloalkaliphilic chemolithoautotrophic sulfur-oxidizing bacterium Thioalkalivibrio.</title>
        <authorList>
            <person name="Muyzer G."/>
        </authorList>
    </citation>
    <scope>NUCLEOTIDE SEQUENCE [LARGE SCALE GENOMIC DNA]</scope>
    <source>
        <strain evidence="7 8">ASO4-4</strain>
    </source>
</reference>
<dbReference type="Pfam" id="PF03968">
    <property type="entry name" value="LptD_N"/>
    <property type="match status" value="1"/>
</dbReference>
<dbReference type="Gene3D" id="2.60.450.10">
    <property type="entry name" value="Lipopolysaccharide (LPS) transport protein A like domain"/>
    <property type="match status" value="1"/>
</dbReference>
<evidence type="ECO:0000256" key="1">
    <source>
        <dbReference type="ARBA" id="ARBA00022729"/>
    </source>
</evidence>
<name>A0A562S9P0_9BACT</name>
<dbReference type="GO" id="GO:0015920">
    <property type="term" value="P:lipopolysaccharide transport"/>
    <property type="evidence" value="ECO:0007669"/>
    <property type="project" value="InterPro"/>
</dbReference>
<dbReference type="OrthoDB" id="9760225at2"/>
<organism evidence="7 8">
    <name type="scientific">Desulfobotulus alkaliphilus</name>
    <dbReference type="NCBI Taxonomy" id="622671"/>
    <lineage>
        <taxon>Bacteria</taxon>
        <taxon>Pseudomonadati</taxon>
        <taxon>Thermodesulfobacteriota</taxon>
        <taxon>Desulfobacteria</taxon>
        <taxon>Desulfobacterales</taxon>
        <taxon>Desulfobacteraceae</taxon>
        <taxon>Desulfobotulus</taxon>
    </lineage>
</organism>
<evidence type="ECO:0000256" key="3">
    <source>
        <dbReference type="ARBA" id="ARBA00023237"/>
    </source>
</evidence>
<dbReference type="InterPro" id="IPR007543">
    <property type="entry name" value="LptD_C"/>
</dbReference>
<evidence type="ECO:0000313" key="7">
    <source>
        <dbReference type="EMBL" id="TWI77260.1"/>
    </source>
</evidence>
<keyword evidence="3" id="KW-0998">Cell outer membrane</keyword>